<accession>A0AA39G708</accession>
<dbReference type="Pfam" id="PF14545">
    <property type="entry name" value="DBB"/>
    <property type="match status" value="1"/>
</dbReference>
<evidence type="ECO:0000256" key="2">
    <source>
        <dbReference type="SAM" id="MobiDB-lite"/>
    </source>
</evidence>
<dbReference type="GO" id="GO:0005068">
    <property type="term" value="F:transmembrane receptor protein tyrosine kinase adaptor activity"/>
    <property type="evidence" value="ECO:0007669"/>
    <property type="project" value="TreeGrafter"/>
</dbReference>
<feature type="compositionally biased region" description="Basic and acidic residues" evidence="2">
    <location>
        <begin position="721"/>
        <end position="735"/>
    </location>
</feature>
<keyword evidence="5" id="KW-1185">Reference proteome</keyword>
<evidence type="ECO:0000313" key="4">
    <source>
        <dbReference type="EMBL" id="KAK0182745.1"/>
    </source>
</evidence>
<name>A0AA39G708_MICHY</name>
<feature type="region of interest" description="Disordered" evidence="2">
    <location>
        <begin position="513"/>
        <end position="533"/>
    </location>
</feature>
<dbReference type="Gene3D" id="3.40.50.10140">
    <property type="entry name" value="Toll/interleukin-1 receptor homology (TIR) domain"/>
    <property type="match status" value="1"/>
</dbReference>
<feature type="region of interest" description="Disordered" evidence="2">
    <location>
        <begin position="1020"/>
        <end position="1060"/>
    </location>
</feature>
<dbReference type="GO" id="GO:0005829">
    <property type="term" value="C:cytosol"/>
    <property type="evidence" value="ECO:0007669"/>
    <property type="project" value="TreeGrafter"/>
</dbReference>
<organism evidence="4 5">
    <name type="scientific">Microctonus hyperodae</name>
    <name type="common">Parasitoid wasp</name>
    <dbReference type="NCBI Taxonomy" id="165561"/>
    <lineage>
        <taxon>Eukaryota</taxon>
        <taxon>Metazoa</taxon>
        <taxon>Ecdysozoa</taxon>
        <taxon>Arthropoda</taxon>
        <taxon>Hexapoda</taxon>
        <taxon>Insecta</taxon>
        <taxon>Pterygota</taxon>
        <taxon>Neoptera</taxon>
        <taxon>Endopterygota</taxon>
        <taxon>Hymenoptera</taxon>
        <taxon>Apocrita</taxon>
        <taxon>Ichneumonoidea</taxon>
        <taxon>Braconidae</taxon>
        <taxon>Euphorinae</taxon>
        <taxon>Microctonus</taxon>
    </lineage>
</organism>
<dbReference type="GO" id="GO:0005104">
    <property type="term" value="F:fibroblast growth factor receptor binding"/>
    <property type="evidence" value="ECO:0007669"/>
    <property type="project" value="TreeGrafter"/>
</dbReference>
<comment type="caution">
    <text evidence="4">The sequence shown here is derived from an EMBL/GenBank/DDBJ whole genome shotgun (WGS) entry which is preliminary data.</text>
</comment>
<feature type="compositionally biased region" description="Polar residues" evidence="2">
    <location>
        <begin position="736"/>
        <end position="750"/>
    </location>
</feature>
<feature type="compositionally biased region" description="Pro residues" evidence="2">
    <location>
        <begin position="517"/>
        <end position="527"/>
    </location>
</feature>
<feature type="region of interest" description="Disordered" evidence="2">
    <location>
        <begin position="596"/>
        <end position="641"/>
    </location>
</feature>
<dbReference type="InterPro" id="IPR052446">
    <property type="entry name" value="B-cell_PI3K-Signaling_Adptrs"/>
</dbReference>
<dbReference type="EMBL" id="JAQQBR010000001">
    <property type="protein sequence ID" value="KAK0182745.1"/>
    <property type="molecule type" value="Genomic_DNA"/>
</dbReference>
<evidence type="ECO:0000256" key="1">
    <source>
        <dbReference type="SAM" id="Coils"/>
    </source>
</evidence>
<proteinExistence type="predicted"/>
<dbReference type="InterPro" id="IPR017893">
    <property type="entry name" value="DBB_domain"/>
</dbReference>
<evidence type="ECO:0000259" key="3">
    <source>
        <dbReference type="PROSITE" id="PS51376"/>
    </source>
</evidence>
<feature type="compositionally biased region" description="Basic and acidic residues" evidence="2">
    <location>
        <begin position="789"/>
        <end position="806"/>
    </location>
</feature>
<feature type="compositionally biased region" description="Pro residues" evidence="2">
    <location>
        <begin position="1050"/>
        <end position="1060"/>
    </location>
</feature>
<feature type="compositionally biased region" description="Low complexity" evidence="2">
    <location>
        <begin position="756"/>
        <end position="781"/>
    </location>
</feature>
<sequence>MNSSTENILSVIKCETPRSRRKRRPDFLDLSSIRTCSRTRSGGGGVIAATKLEGNTASSMEDREDVVFISSKDSEASALWVNYLTACFEQISRQQGRPPFKVRHVAVEDSTLISSTIQNKIANARLQIIVVCPILLEHASSRPEQASLLARQLVPDRVLAMMLGVHDGHMTESQKLALISYSQWRKFFVKDQDETFVGEFLGAAVSILGTATPAALRSDKTTFSIHPKKVKMGQNKVLIILNDPLKTEDIVNIIVDRCGEGIEITQAKRRNPYTLQLSIPERCLEVSMLIGVRVIINGMPQGVRQIKCESRLRELDQILRAHDNPLEFMCQTFGFNPGDREQLDNWMVNAFQKNLPPRFDLLATPSGSAPLQRNSISSEEYPTLLHFAARFGLEKLAWQLLECPGGEIACDLKNVSEFTPADLAEHAGHVKLAHQLRGYMQMNEFTNMYSYLKVISENTSGAGANNESAPPLHLNGHNLEQDKEDYSRPRPLSEAYLVPPAARPIITSASMSVVTPPQLPPPNPTTPSPCEINYSIVPPPTPVLGHLTSSPMTVDENCQNLPFQGYLKMYPAAGPKTSSPINAPLTAPLMALKPFTSQSLRRDTSISREETSVNSNSGQIGSLPRSTSNNGIKSREPSGPQDELLEIITDFKNNVFTISEVERLVDNWRNRNDVQQSFKDKQRQLAAMRDEYERIQKKLKEEMKAPTPFDRIKKLFTKNKKETKESGINHDDHDTTVINNKTENKINGTLNDRRPISSLSLHSTSSSSSSGRMSIISGCSGTSLGDSGTHSDTEDRRLRNVREDKNAMMTYEIPPTPKPFTGRYSPLRYTLSPRASNHSSESDQRRAHPQGTPSADEYYIAFPVSGLPIHSFNPDGTAIEPKTPISPCDHPIYSTSMSIPEEPNYSDISEEIKQINQLSVLSPTPTPPNHVPLDYMNITPSNIPTNDLQIATENINTTVNIENIDSALDAPKILNSESSKVIKENEKIIVKEETAEASGKPQDIYFHSDHVHESAAVGSDVVDAPRLPDYMNIQPTDKDPRVIGTIPKKQPAPPVPPRSK</sequence>
<dbReference type="PANTHER" id="PTHR16267">
    <property type="entry name" value="BANK1/PIK3AP1 FAMILY MEMBER"/>
    <property type="match status" value="1"/>
</dbReference>
<dbReference type="Proteomes" id="UP001168972">
    <property type="component" value="Unassembled WGS sequence"/>
</dbReference>
<reference evidence="4" key="2">
    <citation type="submission" date="2023-03" db="EMBL/GenBank/DDBJ databases">
        <authorList>
            <person name="Inwood S.N."/>
            <person name="Skelly J.G."/>
            <person name="Guhlin J."/>
            <person name="Harrop T.W.R."/>
            <person name="Goldson S.G."/>
            <person name="Dearden P.K."/>
        </authorList>
    </citation>
    <scope>NUCLEOTIDE SEQUENCE</scope>
    <source>
        <strain evidence="4">Lincoln</strain>
        <tissue evidence="4">Whole body</tissue>
    </source>
</reference>
<protein>
    <recommendedName>
        <fullName evidence="3">DBB domain-containing protein</fullName>
    </recommendedName>
</protein>
<dbReference type="AlphaFoldDB" id="A0AA39G708"/>
<dbReference type="InterPro" id="IPR035897">
    <property type="entry name" value="Toll_tir_struct_dom_sf"/>
</dbReference>
<feature type="region of interest" description="Disordered" evidence="2">
    <location>
        <begin position="721"/>
        <end position="854"/>
    </location>
</feature>
<keyword evidence="1" id="KW-0175">Coiled coil</keyword>
<feature type="domain" description="DBB" evidence="3">
    <location>
        <begin position="225"/>
        <end position="362"/>
    </location>
</feature>
<feature type="region of interest" description="Disordered" evidence="2">
    <location>
        <begin position="462"/>
        <end position="487"/>
    </location>
</feature>
<dbReference type="PANTHER" id="PTHR16267:SF11">
    <property type="entry name" value="STUMPS, ISOFORM E"/>
    <property type="match status" value="1"/>
</dbReference>
<feature type="compositionally biased region" description="Polar residues" evidence="2">
    <location>
        <begin position="612"/>
        <end position="632"/>
    </location>
</feature>
<dbReference type="PROSITE" id="PS51376">
    <property type="entry name" value="DBB"/>
    <property type="match status" value="1"/>
</dbReference>
<dbReference type="SMART" id="SM01282">
    <property type="entry name" value="DBB"/>
    <property type="match status" value="1"/>
</dbReference>
<reference evidence="4" key="1">
    <citation type="journal article" date="2023" name="bioRxiv">
        <title>Scaffold-level genome assemblies of two parasitoid biocontrol wasps reveal the parthenogenesis mechanism and an associated novel virus.</title>
        <authorList>
            <person name="Inwood S."/>
            <person name="Skelly J."/>
            <person name="Guhlin J."/>
            <person name="Harrop T."/>
            <person name="Goldson S."/>
            <person name="Dearden P."/>
        </authorList>
    </citation>
    <scope>NUCLEOTIDE SEQUENCE</scope>
    <source>
        <strain evidence="4">Lincoln</strain>
        <tissue evidence="4">Whole body</tissue>
    </source>
</reference>
<gene>
    <name evidence="4" type="ORF">PV327_000847</name>
</gene>
<feature type="coiled-coil region" evidence="1">
    <location>
        <begin position="671"/>
        <end position="705"/>
    </location>
</feature>
<feature type="compositionally biased region" description="Basic and acidic residues" evidence="2">
    <location>
        <begin position="600"/>
        <end position="611"/>
    </location>
</feature>
<evidence type="ECO:0000313" key="5">
    <source>
        <dbReference type="Proteomes" id="UP001168972"/>
    </source>
</evidence>